<keyword evidence="1" id="KW-1133">Transmembrane helix</keyword>
<accession>A0A238ZGP7</accession>
<protein>
    <submittedName>
        <fullName evidence="2">Uncharacterized membrane protein</fullName>
    </submittedName>
</protein>
<evidence type="ECO:0000256" key="1">
    <source>
        <dbReference type="SAM" id="Phobius"/>
    </source>
</evidence>
<gene>
    <name evidence="2" type="ORF">SAMN05216255_0421</name>
</gene>
<keyword evidence="1" id="KW-0472">Membrane</keyword>
<dbReference type="AlphaFoldDB" id="A0A238ZGP7"/>
<sequence length="200" mass="21531">MFKFLKTTALGGVLFILPLILIGVLIEKAVHLLRGPISKMLPVFDHHSVAGITALTITALLALLLLCFLAGLLAKTRAAKRVRDSIEDKLLDNVPGYRLIKDTMARMAGVEEEVNTQVGLYVDGDIVQFCLIVGSAPDWTSVFIPDGGSAGLTAGAVQIVPSAHVHPTELSWFEVLKCLKRNGHGSMELAQPWLPGSQPD</sequence>
<dbReference type="RefSeq" id="WP_010484633.1">
    <property type="nucleotide sequence ID" value="NZ_FZOG01000001.1"/>
</dbReference>
<feature type="transmembrane region" description="Helical" evidence="1">
    <location>
        <begin position="46"/>
        <end position="73"/>
    </location>
</feature>
<dbReference type="EMBL" id="FZOG01000001">
    <property type="protein sequence ID" value="SNR82645.1"/>
    <property type="molecule type" value="Genomic_DNA"/>
</dbReference>
<evidence type="ECO:0000313" key="2">
    <source>
        <dbReference type="EMBL" id="SNR82645.1"/>
    </source>
</evidence>
<name>A0A238ZGP7_9PSED</name>
<dbReference type="Proteomes" id="UP000242915">
    <property type="component" value="Unassembled WGS sequence"/>
</dbReference>
<keyword evidence="1" id="KW-0812">Transmembrane</keyword>
<evidence type="ECO:0000313" key="3">
    <source>
        <dbReference type="Proteomes" id="UP000242915"/>
    </source>
</evidence>
<keyword evidence="3" id="KW-1185">Reference proteome</keyword>
<feature type="transmembrane region" description="Helical" evidence="1">
    <location>
        <begin position="7"/>
        <end position="26"/>
    </location>
</feature>
<organism evidence="2 3">
    <name type="scientific">Pseudomonas segetis</name>
    <dbReference type="NCBI Taxonomy" id="298908"/>
    <lineage>
        <taxon>Bacteria</taxon>
        <taxon>Pseudomonadati</taxon>
        <taxon>Pseudomonadota</taxon>
        <taxon>Gammaproteobacteria</taxon>
        <taxon>Pseudomonadales</taxon>
        <taxon>Pseudomonadaceae</taxon>
        <taxon>Pseudomonas</taxon>
    </lineage>
</organism>
<proteinExistence type="predicted"/>
<reference evidence="3" key="1">
    <citation type="submission" date="2017-06" db="EMBL/GenBank/DDBJ databases">
        <authorList>
            <person name="Varghese N."/>
            <person name="Submissions S."/>
        </authorList>
    </citation>
    <scope>NUCLEOTIDE SEQUENCE [LARGE SCALE GENOMIC DNA]</scope>
    <source>
        <strain evidence="3">CIP 108523</strain>
    </source>
</reference>